<gene>
    <name evidence="2" type="ORF">RIL183_04551</name>
</gene>
<evidence type="ECO:0008006" key="4">
    <source>
        <dbReference type="Google" id="ProtNLM"/>
    </source>
</evidence>
<dbReference type="NCBIfam" id="TIGR04223">
    <property type="entry name" value="quorum_AgrD"/>
    <property type="match status" value="1"/>
</dbReference>
<dbReference type="EMBL" id="CVRS01000080">
    <property type="protein sequence ID" value="CRL39949.1"/>
    <property type="molecule type" value="Genomic_DNA"/>
</dbReference>
<dbReference type="InterPro" id="IPR009229">
    <property type="entry name" value="AgrD"/>
</dbReference>
<feature type="compositionally biased region" description="Basic and acidic residues" evidence="1">
    <location>
        <begin position="39"/>
        <end position="53"/>
    </location>
</feature>
<evidence type="ECO:0000256" key="1">
    <source>
        <dbReference type="SAM" id="MobiDB-lite"/>
    </source>
</evidence>
<dbReference type="AlphaFoldDB" id="A0A0M6WQT4"/>
<feature type="region of interest" description="Disordered" evidence="1">
    <location>
        <begin position="39"/>
        <end position="59"/>
    </location>
</feature>
<organism evidence="2 3">
    <name type="scientific">Roseburia inulinivorans</name>
    <dbReference type="NCBI Taxonomy" id="360807"/>
    <lineage>
        <taxon>Bacteria</taxon>
        <taxon>Bacillati</taxon>
        <taxon>Bacillota</taxon>
        <taxon>Clostridia</taxon>
        <taxon>Lachnospirales</taxon>
        <taxon>Lachnospiraceae</taxon>
        <taxon>Roseburia</taxon>
    </lineage>
</organism>
<reference evidence="3" key="1">
    <citation type="submission" date="2015-05" db="EMBL/GenBank/DDBJ databases">
        <authorList>
            <consortium name="Pathogen Informatics"/>
        </authorList>
    </citation>
    <scope>NUCLEOTIDE SEQUENCE [LARGE SCALE GENOMIC DNA]</scope>
    <source>
        <strain evidence="3">L1-83</strain>
    </source>
</reference>
<evidence type="ECO:0000313" key="2">
    <source>
        <dbReference type="EMBL" id="CRL39949.1"/>
    </source>
</evidence>
<proteinExistence type="predicted"/>
<name>A0A0M6WQT4_9FIRM</name>
<evidence type="ECO:0000313" key="3">
    <source>
        <dbReference type="Proteomes" id="UP000049828"/>
    </source>
</evidence>
<protein>
    <recommendedName>
        <fullName evidence="4">Cyclic lactone autoinducer peptide</fullName>
    </recommendedName>
</protein>
<keyword evidence="3" id="KW-1185">Reference proteome</keyword>
<accession>A0A0M6WQT4</accession>
<sequence>MLKKTVAGYLENVADFTVDVLNEGICFFLFHQPPFPENARKMKEHKEEEENGKNSRFTN</sequence>
<dbReference type="RefSeq" id="WP_015528491.1">
    <property type="nucleotide sequence ID" value="NZ_CVRS01000080.1"/>
</dbReference>
<dbReference type="Proteomes" id="UP000049828">
    <property type="component" value="Unassembled WGS sequence"/>
</dbReference>